<evidence type="ECO:0000259" key="13">
    <source>
        <dbReference type="SMART" id="SM00382"/>
    </source>
</evidence>
<evidence type="ECO:0000256" key="9">
    <source>
        <dbReference type="NCBIfam" id="TIGR00362"/>
    </source>
</evidence>
<evidence type="ECO:0000313" key="15">
    <source>
        <dbReference type="EMBL" id="SHE81080.1"/>
    </source>
</evidence>
<dbReference type="GO" id="GO:0008289">
    <property type="term" value="F:lipid binding"/>
    <property type="evidence" value="ECO:0007669"/>
    <property type="project" value="UniProtKB-KW"/>
</dbReference>
<evidence type="ECO:0000256" key="7">
    <source>
        <dbReference type="ARBA" id="ARBA00023125"/>
    </source>
</evidence>
<dbReference type="HAMAP" id="MF_00377">
    <property type="entry name" value="DnaA_bact"/>
    <property type="match status" value="1"/>
</dbReference>
<dbReference type="GO" id="GO:0003688">
    <property type="term" value="F:DNA replication origin binding"/>
    <property type="evidence" value="ECO:0007669"/>
    <property type="project" value="UniProtKB-UniRule"/>
</dbReference>
<feature type="domain" description="Chromosomal replication initiator DnaA C-terminal" evidence="14">
    <location>
        <begin position="388"/>
        <end position="457"/>
    </location>
</feature>
<evidence type="ECO:0000256" key="2">
    <source>
        <dbReference type="ARBA" id="ARBA00022490"/>
    </source>
</evidence>
<dbReference type="Gene3D" id="1.10.8.60">
    <property type="match status" value="1"/>
</dbReference>
<keyword evidence="2 8" id="KW-0963">Cytoplasm</keyword>
<feature type="binding site" evidence="8">
    <location>
        <position position="188"/>
    </location>
    <ligand>
        <name>ATP</name>
        <dbReference type="ChEBI" id="CHEBI:30616"/>
    </ligand>
</feature>
<dbReference type="PROSITE" id="PS01008">
    <property type="entry name" value="DNAA"/>
    <property type="match status" value="1"/>
</dbReference>
<keyword evidence="7 8" id="KW-0238">DNA-binding</keyword>
<name>A0A1M4WIV7_9BACT</name>
<reference evidence="15 16" key="1">
    <citation type="submission" date="2016-11" db="EMBL/GenBank/DDBJ databases">
        <authorList>
            <person name="Jaros S."/>
            <person name="Januszkiewicz K."/>
            <person name="Wedrychowicz H."/>
        </authorList>
    </citation>
    <scope>NUCLEOTIDE SEQUENCE [LARGE SCALE GENOMIC DNA]</scope>
    <source>
        <strain evidence="15 16">DSM 21986</strain>
    </source>
</reference>
<comment type="subunit">
    <text evidence="8">Oligomerizes as a right-handed, spiral filament on DNA at oriC.</text>
</comment>
<dbReference type="InterPro" id="IPR001957">
    <property type="entry name" value="Chromosome_initiator_DnaA"/>
</dbReference>
<dbReference type="SMART" id="SM00382">
    <property type="entry name" value="AAA"/>
    <property type="match status" value="1"/>
</dbReference>
<feature type="compositionally biased region" description="Polar residues" evidence="12">
    <location>
        <begin position="106"/>
        <end position="115"/>
    </location>
</feature>
<comment type="caution">
    <text evidence="8">Lacks conserved residue(s) required for the propagation of feature annotation.</text>
</comment>
<keyword evidence="3 8" id="KW-0235">DNA replication</keyword>
<feature type="binding site" evidence="8">
    <location>
        <position position="190"/>
    </location>
    <ligand>
        <name>ATP</name>
        <dbReference type="ChEBI" id="CHEBI:30616"/>
    </ligand>
</feature>
<dbReference type="InterPro" id="IPR013317">
    <property type="entry name" value="DnaA_dom"/>
</dbReference>
<dbReference type="InterPro" id="IPR027417">
    <property type="entry name" value="P-loop_NTPase"/>
</dbReference>
<dbReference type="Gene3D" id="3.40.50.300">
    <property type="entry name" value="P-loop containing nucleotide triphosphate hydrolases"/>
    <property type="match status" value="1"/>
</dbReference>
<feature type="region of interest" description="Disordered" evidence="12">
    <location>
        <begin position="90"/>
        <end position="115"/>
    </location>
</feature>
<evidence type="ECO:0000256" key="8">
    <source>
        <dbReference type="HAMAP-Rule" id="MF_00377"/>
    </source>
</evidence>
<feature type="binding site" evidence="8">
    <location>
        <position position="189"/>
    </location>
    <ligand>
        <name>ATP</name>
        <dbReference type="ChEBI" id="CHEBI:30616"/>
    </ligand>
</feature>
<dbReference type="GO" id="GO:0005886">
    <property type="term" value="C:plasma membrane"/>
    <property type="evidence" value="ECO:0007669"/>
    <property type="project" value="TreeGrafter"/>
</dbReference>
<comment type="function">
    <text evidence="8 10">Plays an essential role in the initiation and regulation of chromosomal replication. ATP-DnaA binds to the origin of replication (oriC) to initiate formation of the DNA replication initiation complex once per cell cycle. Binds the DnaA box (a 9 base pair repeat at the origin) and separates the double-stranded (ds)DNA. Forms a right-handed helical filament on oriC DNA; dsDNA binds to the exterior of the filament while single-stranded (ss)DNA is stabiized in the filament's interior. The ATP-DnaA-oriC complex binds and stabilizes one strand of the AT-rich DNA unwinding element (DUE), permitting loading of DNA polymerase. After initiation quickly degrades to an ADP-DnaA complex that is not apt for DNA replication. Binds acidic phospholipids.</text>
</comment>
<keyword evidence="5 8" id="KW-0067">ATP-binding</keyword>
<accession>A0A1M4WIV7</accession>
<dbReference type="Gene3D" id="1.10.1750.10">
    <property type="match status" value="1"/>
</dbReference>
<evidence type="ECO:0000259" key="14">
    <source>
        <dbReference type="SMART" id="SM00760"/>
    </source>
</evidence>
<dbReference type="Pfam" id="PF08299">
    <property type="entry name" value="Bac_DnaA_C"/>
    <property type="match status" value="1"/>
</dbReference>
<dbReference type="SUPFAM" id="SSF52540">
    <property type="entry name" value="P-loop containing nucleoside triphosphate hydrolases"/>
    <property type="match status" value="1"/>
</dbReference>
<dbReference type="CDD" id="cd00009">
    <property type="entry name" value="AAA"/>
    <property type="match status" value="1"/>
</dbReference>
<dbReference type="RefSeq" id="WP_073059823.1">
    <property type="nucleotide sequence ID" value="NZ_FQUS01000003.1"/>
</dbReference>
<evidence type="ECO:0000256" key="1">
    <source>
        <dbReference type="ARBA" id="ARBA00006583"/>
    </source>
</evidence>
<proteinExistence type="inferred from homology"/>
<dbReference type="InterPro" id="IPR003593">
    <property type="entry name" value="AAA+_ATPase"/>
</dbReference>
<dbReference type="InterPro" id="IPR013159">
    <property type="entry name" value="DnaA_C"/>
</dbReference>
<evidence type="ECO:0000256" key="10">
    <source>
        <dbReference type="RuleBase" id="RU000577"/>
    </source>
</evidence>
<comment type="similarity">
    <text evidence="1 8 11">Belongs to the DnaA family.</text>
</comment>
<dbReference type="InterPro" id="IPR018312">
    <property type="entry name" value="Chromosome_initiator_DnaA_CS"/>
</dbReference>
<keyword evidence="4 8" id="KW-0547">Nucleotide-binding</keyword>
<dbReference type="SMART" id="SM00760">
    <property type="entry name" value="Bac_DnaA_C"/>
    <property type="match status" value="1"/>
</dbReference>
<dbReference type="NCBIfam" id="TIGR00362">
    <property type="entry name" value="DnaA"/>
    <property type="match status" value="1"/>
</dbReference>
<comment type="domain">
    <text evidence="8">Domain I is involved in oligomerization and binding regulators, domain II is flexibile and of varying length in different bacteria, domain III forms the AAA+ region, while domain IV binds dsDNA.</text>
</comment>
<feature type="region of interest" description="Domain I, interacts with DnaA modulators" evidence="8">
    <location>
        <begin position="1"/>
        <end position="91"/>
    </location>
</feature>
<dbReference type="Gene3D" id="3.30.300.180">
    <property type="match status" value="1"/>
</dbReference>
<feature type="binding site" evidence="8">
    <location>
        <position position="186"/>
    </location>
    <ligand>
        <name>ATP</name>
        <dbReference type="ChEBI" id="CHEBI:30616"/>
    </ligand>
</feature>
<dbReference type="PRINTS" id="PR00051">
    <property type="entry name" value="DNAA"/>
</dbReference>
<dbReference type="InterPro" id="IPR024633">
    <property type="entry name" value="DnaA_N_dom"/>
</dbReference>
<comment type="subcellular location">
    <subcellularLocation>
        <location evidence="8">Cytoplasm</location>
    </subcellularLocation>
</comment>
<dbReference type="GO" id="GO:0005524">
    <property type="term" value="F:ATP binding"/>
    <property type="evidence" value="ECO:0007669"/>
    <property type="project" value="UniProtKB-UniRule"/>
</dbReference>
<dbReference type="GO" id="GO:0006275">
    <property type="term" value="P:regulation of DNA replication"/>
    <property type="evidence" value="ECO:0007669"/>
    <property type="project" value="UniProtKB-UniRule"/>
</dbReference>
<dbReference type="STRING" id="1194090.SAMN05443144_103230"/>
<dbReference type="InterPro" id="IPR020591">
    <property type="entry name" value="Chromosome_initiator_DnaA-like"/>
</dbReference>
<dbReference type="GO" id="GO:0006270">
    <property type="term" value="P:DNA replication initiation"/>
    <property type="evidence" value="ECO:0007669"/>
    <property type="project" value="UniProtKB-UniRule"/>
</dbReference>
<dbReference type="Pfam" id="PF00308">
    <property type="entry name" value="Bac_DnaA"/>
    <property type="match status" value="1"/>
</dbReference>
<evidence type="ECO:0000256" key="6">
    <source>
        <dbReference type="ARBA" id="ARBA00023121"/>
    </source>
</evidence>
<dbReference type="Pfam" id="PF11638">
    <property type="entry name" value="DnaA_N"/>
    <property type="match status" value="1"/>
</dbReference>
<gene>
    <name evidence="8" type="primary">dnaA</name>
    <name evidence="15" type="ORF">SAMN05443144_103230</name>
</gene>
<keyword evidence="6 8" id="KW-0446">Lipid-binding</keyword>
<dbReference type="InterPro" id="IPR010921">
    <property type="entry name" value="Trp_repressor/repl_initiator"/>
</dbReference>
<feature type="domain" description="AAA+ ATPase" evidence="13">
    <location>
        <begin position="175"/>
        <end position="306"/>
    </location>
</feature>
<keyword evidence="16" id="KW-1185">Reference proteome</keyword>
<evidence type="ECO:0000256" key="12">
    <source>
        <dbReference type="SAM" id="MobiDB-lite"/>
    </source>
</evidence>
<dbReference type="SUPFAM" id="SSF48295">
    <property type="entry name" value="TrpR-like"/>
    <property type="match status" value="1"/>
</dbReference>
<dbReference type="Proteomes" id="UP000184041">
    <property type="component" value="Unassembled WGS sequence"/>
</dbReference>
<dbReference type="EMBL" id="FQUS01000003">
    <property type="protein sequence ID" value="SHE81080.1"/>
    <property type="molecule type" value="Genomic_DNA"/>
</dbReference>
<evidence type="ECO:0000256" key="4">
    <source>
        <dbReference type="ARBA" id="ARBA00022741"/>
    </source>
</evidence>
<evidence type="ECO:0000256" key="3">
    <source>
        <dbReference type="ARBA" id="ARBA00022705"/>
    </source>
</evidence>
<evidence type="ECO:0000313" key="16">
    <source>
        <dbReference type="Proteomes" id="UP000184041"/>
    </source>
</evidence>
<dbReference type="OrthoDB" id="9807019at2"/>
<sequence length="483" mass="55535">MSTLSAEAAWEQCLDIIQDNISYQKYKSWFEPIDPVKLEDNTLTIEVPSQFWYEWLEEHYYGMLRSTLAKVLGENGKLEYSVVLEKSDNETNNRSVRLPQRPMPPDSNQNENMSGYSEYSPGKIENPFVIPGIRKAKIDSNLNNNYVFDRYIEGDCNRLARSAAMAIAENPGSNSFNPFFIYGGTGLGKTHLIQSIGNKAKQEYGNELAVLYISSESFTNEFVQAIRNNRASEFTMFYRQIDVLIVDDIQFFSGKEKTQEEFFHIFNALHQDGKQIVLSSDRAPREIPDIEERLISRFSWGLSADLQIPEYETRYAILERKANDNGIELSPDVLEFIAHNFKSNVRDLEGAIIKLLAFASLQHVDEIEPQMAKQVLKDMIKESHTSISIEQIQNYVCDYFGIDTNKVREKTRKQEIVEARQIAMYLSKQFTDSSLKTIGLHFGGRDHSTVIHAISTVEERMQTTAKHKRMVDELYQKIEMATL</sequence>
<dbReference type="InterPro" id="IPR038454">
    <property type="entry name" value="DnaA_N_sf"/>
</dbReference>
<dbReference type="FunFam" id="3.40.50.300:FF:000668">
    <property type="entry name" value="Chromosomal replication initiator protein DnaA"/>
    <property type="match status" value="1"/>
</dbReference>
<dbReference type="PANTHER" id="PTHR30050">
    <property type="entry name" value="CHROMOSOMAL REPLICATION INITIATOR PROTEIN DNAA"/>
    <property type="match status" value="1"/>
</dbReference>
<feature type="region of interest" description="Domain IV, binds dsDNA" evidence="8">
    <location>
        <begin position="360"/>
        <end position="483"/>
    </location>
</feature>
<evidence type="ECO:0000256" key="11">
    <source>
        <dbReference type="RuleBase" id="RU004227"/>
    </source>
</evidence>
<dbReference type="CDD" id="cd06571">
    <property type="entry name" value="Bac_DnaA_C"/>
    <property type="match status" value="1"/>
</dbReference>
<organism evidence="15 16">
    <name type="scientific">Fodinibius roseus</name>
    <dbReference type="NCBI Taxonomy" id="1194090"/>
    <lineage>
        <taxon>Bacteria</taxon>
        <taxon>Pseudomonadati</taxon>
        <taxon>Balneolota</taxon>
        <taxon>Balneolia</taxon>
        <taxon>Balneolales</taxon>
        <taxon>Balneolaceae</taxon>
        <taxon>Fodinibius</taxon>
    </lineage>
</organism>
<dbReference type="PANTHER" id="PTHR30050:SF2">
    <property type="entry name" value="CHROMOSOMAL REPLICATION INITIATOR PROTEIN DNAA"/>
    <property type="match status" value="1"/>
</dbReference>
<evidence type="ECO:0000256" key="5">
    <source>
        <dbReference type="ARBA" id="ARBA00022840"/>
    </source>
</evidence>
<dbReference type="GO" id="GO:0005737">
    <property type="term" value="C:cytoplasm"/>
    <property type="evidence" value="ECO:0007669"/>
    <property type="project" value="UniProtKB-SubCell"/>
</dbReference>
<dbReference type="AlphaFoldDB" id="A0A1M4WIV7"/>
<protein>
    <recommendedName>
        <fullName evidence="8 9">Chromosomal replication initiator protein DnaA</fullName>
    </recommendedName>
</protein>